<evidence type="ECO:0000313" key="2">
    <source>
        <dbReference type="EMBL" id="MDA0163846.1"/>
    </source>
</evidence>
<protein>
    <submittedName>
        <fullName evidence="2">Uncharacterized protein</fullName>
    </submittedName>
</protein>
<gene>
    <name evidence="2" type="ORF">OM076_26485</name>
</gene>
<dbReference type="EMBL" id="JAPDOD010000028">
    <property type="protein sequence ID" value="MDA0163846.1"/>
    <property type="molecule type" value="Genomic_DNA"/>
</dbReference>
<dbReference type="Proteomes" id="UP001149140">
    <property type="component" value="Unassembled WGS sequence"/>
</dbReference>
<accession>A0A9X3S565</accession>
<sequence>MFAIAAPSASAATACAKTTDPATPAAPSPGKPCWVDITPYPFGTDGLPVDTSSLGCPAVNAEKDRGYQSQCYLRVTSMAFRAWNRGLAATTRFQINPSPPPTPFGVWLFNGTRWYPDPTFPGASTCYGDTVVWAGKLDYWLIGGSLTGSGVPTVCRYDGSSFAWQPLEIPAETRVKVLSPEIASVRAGACYAWDDCWFFGPEGVRLHWDGTKLNDDTPDISSPSLRGRFGSAAARVDADGHRIGVAVRWTSHSSQDGVKPEDQVRPDPGESAPAQLLRSDGGAFAPFPFTPPTVPGPDDPWRTNLVAVDLDPSGRGWVAGNTVGAGNLQITGRILPGRQAAPVVPFALSGRAACTPSATAFTYAPTSSGLPDGQSSYIWNSLSVFPDSGDALAGGTERPAVGGTSRNDNGYAEPVLTRVGCAGAVTETRFREPDPTTNDAAVAPANYRGSLDAVAANAANDAWAATSSGSAIGGGIPTGVDQRFYQRPHLYRLTDTAKPAATAGDDVEDRPFEVVADPPIFVEDAPPPEPPPAPDEPPVITTVPTKPKRVKQKPSIYSPKVSKPRRIKGNRYVMVVTFRVRRPVTVGVQALRKNKVVSRSGLKRFKGKRGTLKLEITRKHWPTRVRFYTRSGSTR</sequence>
<proteinExistence type="predicted"/>
<keyword evidence="3" id="KW-1185">Reference proteome</keyword>
<name>A0A9X3S565_9ACTN</name>
<comment type="caution">
    <text evidence="2">The sequence shown here is derived from an EMBL/GenBank/DDBJ whole genome shotgun (WGS) entry which is preliminary data.</text>
</comment>
<reference evidence="2" key="1">
    <citation type="submission" date="2022-10" db="EMBL/GenBank/DDBJ databases">
        <title>The WGS of Solirubrobacter ginsenosidimutans DSM 21036.</title>
        <authorList>
            <person name="Jiang Z."/>
        </authorList>
    </citation>
    <scope>NUCLEOTIDE SEQUENCE</scope>
    <source>
        <strain evidence="2">DSM 21036</strain>
    </source>
</reference>
<feature type="region of interest" description="Disordered" evidence="1">
    <location>
        <begin position="250"/>
        <end position="274"/>
    </location>
</feature>
<dbReference type="AlphaFoldDB" id="A0A9X3S565"/>
<feature type="compositionally biased region" description="Basic and acidic residues" evidence="1">
    <location>
        <begin position="258"/>
        <end position="268"/>
    </location>
</feature>
<evidence type="ECO:0000313" key="3">
    <source>
        <dbReference type="Proteomes" id="UP001149140"/>
    </source>
</evidence>
<dbReference type="RefSeq" id="WP_270043094.1">
    <property type="nucleotide sequence ID" value="NZ_JAPDOD010000028.1"/>
</dbReference>
<evidence type="ECO:0000256" key="1">
    <source>
        <dbReference type="SAM" id="MobiDB-lite"/>
    </source>
</evidence>
<organism evidence="2 3">
    <name type="scientific">Solirubrobacter ginsenosidimutans</name>
    <dbReference type="NCBI Taxonomy" id="490573"/>
    <lineage>
        <taxon>Bacteria</taxon>
        <taxon>Bacillati</taxon>
        <taxon>Actinomycetota</taxon>
        <taxon>Thermoleophilia</taxon>
        <taxon>Solirubrobacterales</taxon>
        <taxon>Solirubrobacteraceae</taxon>
        <taxon>Solirubrobacter</taxon>
    </lineage>
</organism>